<keyword evidence="1" id="KW-0723">Serine/threonine-protein kinase</keyword>
<dbReference type="EMBL" id="CM037013">
    <property type="protein sequence ID" value="KAH7689292.1"/>
    <property type="molecule type" value="Genomic_DNA"/>
</dbReference>
<dbReference type="Proteomes" id="UP000827976">
    <property type="component" value="Chromosome 3"/>
</dbReference>
<dbReference type="EC" id="2.7.11.1" evidence="1"/>
<gene>
    <name evidence="1" type="ORF">IHE45_03G087600</name>
</gene>
<reference evidence="2" key="1">
    <citation type="journal article" date="2022" name="Nat. Commun.">
        <title>Chromosome evolution and the genetic basis of agronomically important traits in greater yam.</title>
        <authorList>
            <person name="Bredeson J.V."/>
            <person name="Lyons J.B."/>
            <person name="Oniyinde I.O."/>
            <person name="Okereke N.R."/>
            <person name="Kolade O."/>
            <person name="Nnabue I."/>
            <person name="Nwadili C.O."/>
            <person name="Hribova E."/>
            <person name="Parker M."/>
            <person name="Nwogha J."/>
            <person name="Shu S."/>
            <person name="Carlson J."/>
            <person name="Kariba R."/>
            <person name="Muthemba S."/>
            <person name="Knop K."/>
            <person name="Barton G.J."/>
            <person name="Sherwood A.V."/>
            <person name="Lopez-Montes A."/>
            <person name="Asiedu R."/>
            <person name="Jamnadass R."/>
            <person name="Muchugi A."/>
            <person name="Goodstein D."/>
            <person name="Egesi C.N."/>
            <person name="Featherston J."/>
            <person name="Asfaw A."/>
            <person name="Simpson G.G."/>
            <person name="Dolezel J."/>
            <person name="Hendre P.S."/>
            <person name="Van Deynze A."/>
            <person name="Kumar P.L."/>
            <person name="Obidiegwu J.E."/>
            <person name="Bhattacharjee R."/>
            <person name="Rokhsar D.S."/>
        </authorList>
    </citation>
    <scope>NUCLEOTIDE SEQUENCE [LARGE SCALE GENOMIC DNA]</scope>
    <source>
        <strain evidence="2">cv. TDa95/00328</strain>
    </source>
</reference>
<accession>A0ACB7WMU1</accession>
<sequence length="881" mass="96657">MATPHALLLLLLSIFISISTSSPSSDQDLLLTFKTSINGSLQSLSNWSPTTPTCNFTGISCSTSSPPSITSLDLQNLNLSGSISFSSLCQLHHLSQLNLAHNLFNQPIPLSISQCTSLTSLNFSNNLLWGTLPDQFTQLTFLTVLDLSHNQLEGQIPLVLGSLQSLQVLNLGSNLFSGSVHPSIFANLSHLIHLDLSKNPNLSSELPVELGKLSKIKRIFMQGCGFLAGIPESILVLHELEVLDLSRNNLTGRIPLGFGLGFPKLVSLDLSQNRMYGSFPAEVCYGKSLQELSLHANSFTGFVPDSIGKCSSLERIQIQDNEFNGQFPSGLWSLPEIRIVRAENNRFSGELPDFVKVPSLLEQIQIDNNSFTGRIPKGIGLINTLYRFSASFNGFHGDIPDNLCDSPVLSIIDLSHNSLSGSIPDLRKCKKLVSLYLADNSFTGSIPLSLAYLPVLTYIDLSSNNLSGEIPQELQNLKLALFNVSFNQLSGRVPFSLVSGLPASFLQGNPGLCGPGLPNQCGNTTSAKSSRGSRLIFAAIAISFAFGFMVLALGLFVVYRLSCKKSQTSNWRSIFFYSLGIREDELLMSLDEKNIIGRGIFGDVYKIKLPTGECIAVKKLLNSSKLPFRTAKTEIRKLAKTRQQNLAKLLGFCHSESVVLLIHEYLSNGSLGDSLCSLESPLDWRVRLQIALSAARGVAYLHKDHSPRLLHRNIKSNNILLDMDFEPKITGFALDHVIGESSFQSILASEFDSCCYIAPEQKCSKKATEQMDVYSFGVVLLELITGKEAEIPDPTGSIDIVTWVRRKINMTNAEHQILDPNISNSFQQEMLSVLELALCCISVFPDKRPTMFEVVQSLQSVYTGFQSPKFDSGESSISIEH</sequence>
<evidence type="ECO:0000313" key="2">
    <source>
        <dbReference type="Proteomes" id="UP000827976"/>
    </source>
</evidence>
<proteinExistence type="predicted"/>
<evidence type="ECO:0000313" key="1">
    <source>
        <dbReference type="EMBL" id="KAH7689292.1"/>
    </source>
</evidence>
<keyword evidence="1" id="KW-0418">Kinase</keyword>
<comment type="caution">
    <text evidence="1">The sequence shown here is derived from an EMBL/GenBank/DDBJ whole genome shotgun (WGS) entry which is preliminary data.</text>
</comment>
<keyword evidence="2" id="KW-1185">Reference proteome</keyword>
<name>A0ACB7WMU1_DIOAL</name>
<keyword evidence="1" id="KW-0808">Transferase</keyword>
<organism evidence="1 2">
    <name type="scientific">Dioscorea alata</name>
    <name type="common">Purple yam</name>
    <dbReference type="NCBI Taxonomy" id="55571"/>
    <lineage>
        <taxon>Eukaryota</taxon>
        <taxon>Viridiplantae</taxon>
        <taxon>Streptophyta</taxon>
        <taxon>Embryophyta</taxon>
        <taxon>Tracheophyta</taxon>
        <taxon>Spermatophyta</taxon>
        <taxon>Magnoliopsida</taxon>
        <taxon>Liliopsida</taxon>
        <taxon>Dioscoreales</taxon>
        <taxon>Dioscoreaceae</taxon>
        <taxon>Dioscorea</taxon>
    </lineage>
</organism>
<protein>
    <submittedName>
        <fullName evidence="1">Non-specific serine/threonine protein kinase protein</fullName>
        <ecNumber evidence="1">2.7.11.1</ecNumber>
    </submittedName>
</protein>